<dbReference type="EMBL" id="JAIVGD010000002">
    <property type="protein sequence ID" value="KAH0778814.1"/>
    <property type="molecule type" value="Genomic_DNA"/>
</dbReference>
<dbReference type="Proteomes" id="UP000826656">
    <property type="component" value="Unassembled WGS sequence"/>
</dbReference>
<protein>
    <submittedName>
        <fullName evidence="1">Uncharacterized protein</fullName>
    </submittedName>
</protein>
<name>A0ABQ7WFD6_SOLTU</name>
<comment type="caution">
    <text evidence="1">The sequence shown here is derived from an EMBL/GenBank/DDBJ whole genome shotgun (WGS) entry which is preliminary data.</text>
</comment>
<accession>A0ABQ7WFD6</accession>
<reference evidence="1 2" key="1">
    <citation type="journal article" date="2021" name="bioRxiv">
        <title>Chromosome-scale and haplotype-resolved genome assembly of a tetraploid potato cultivar.</title>
        <authorList>
            <person name="Sun H."/>
            <person name="Jiao W.-B."/>
            <person name="Krause K."/>
            <person name="Campoy J.A."/>
            <person name="Goel M."/>
            <person name="Folz-Donahue K."/>
            <person name="Kukat C."/>
            <person name="Huettel B."/>
            <person name="Schneeberger K."/>
        </authorList>
    </citation>
    <scope>NUCLEOTIDE SEQUENCE [LARGE SCALE GENOMIC DNA]</scope>
    <source>
        <strain evidence="1">SolTubOtavaFocal</strain>
        <tissue evidence="1">Leaves</tissue>
    </source>
</reference>
<organism evidence="1 2">
    <name type="scientific">Solanum tuberosum</name>
    <name type="common">Potato</name>
    <dbReference type="NCBI Taxonomy" id="4113"/>
    <lineage>
        <taxon>Eukaryota</taxon>
        <taxon>Viridiplantae</taxon>
        <taxon>Streptophyta</taxon>
        <taxon>Embryophyta</taxon>
        <taxon>Tracheophyta</taxon>
        <taxon>Spermatophyta</taxon>
        <taxon>Magnoliopsida</taxon>
        <taxon>eudicotyledons</taxon>
        <taxon>Gunneridae</taxon>
        <taxon>Pentapetalae</taxon>
        <taxon>asterids</taxon>
        <taxon>lamiids</taxon>
        <taxon>Solanales</taxon>
        <taxon>Solanaceae</taxon>
        <taxon>Solanoideae</taxon>
        <taxon>Solaneae</taxon>
        <taxon>Solanum</taxon>
    </lineage>
</organism>
<sequence length="132" mass="14843">MIVSEDKGTTEVMLEAEVEAELIVLIMEIVNNVNTMIIKAEERGRVATTQSHVTSLKLNVTDATNSVITNQLGGEESNFAQTKEEEEVSLMMAYHSKEKVSTNLWYLDTGCSNHMSGKRRNSQSWMKLFEVL</sequence>
<keyword evidence="2" id="KW-1185">Reference proteome</keyword>
<evidence type="ECO:0000313" key="1">
    <source>
        <dbReference type="EMBL" id="KAH0778814.1"/>
    </source>
</evidence>
<evidence type="ECO:0000313" key="2">
    <source>
        <dbReference type="Proteomes" id="UP000826656"/>
    </source>
</evidence>
<gene>
    <name evidence="1" type="ORF">KY290_005241</name>
</gene>
<proteinExistence type="predicted"/>